<proteinExistence type="predicted"/>
<evidence type="ECO:0000313" key="2">
    <source>
        <dbReference type="Proteomes" id="UP000886879"/>
    </source>
</evidence>
<dbReference type="EMBL" id="DVFO01000002">
    <property type="protein sequence ID" value="HIQ60023.1"/>
    <property type="molecule type" value="Genomic_DNA"/>
</dbReference>
<sequence length="64" mass="7823">MLPCQKTCPSYREGCHKTCANWLLFQRRQKEQREAKKAYLRYHMARCTQAVHQLESLQVRRQVW</sequence>
<reference evidence="1" key="2">
    <citation type="journal article" date="2021" name="PeerJ">
        <title>Extensive microbial diversity within the chicken gut microbiome revealed by metagenomics and culture.</title>
        <authorList>
            <person name="Gilroy R."/>
            <person name="Ravi A."/>
            <person name="Getino M."/>
            <person name="Pursley I."/>
            <person name="Horton D.L."/>
            <person name="Alikhan N.F."/>
            <person name="Baker D."/>
            <person name="Gharbi K."/>
            <person name="Hall N."/>
            <person name="Watson M."/>
            <person name="Adriaenssens E.M."/>
            <person name="Foster-Nyarko E."/>
            <person name="Jarju S."/>
            <person name="Secka A."/>
            <person name="Antonio M."/>
            <person name="Oren A."/>
            <person name="Chaudhuri R.R."/>
            <person name="La Ragione R."/>
            <person name="Hildebrand F."/>
            <person name="Pallen M.J."/>
        </authorList>
    </citation>
    <scope>NUCLEOTIDE SEQUENCE</scope>
    <source>
        <strain evidence="1">ChiGjej2B2-12916</strain>
    </source>
</reference>
<evidence type="ECO:0000313" key="1">
    <source>
        <dbReference type="EMBL" id="HIQ60023.1"/>
    </source>
</evidence>
<reference evidence="1" key="1">
    <citation type="submission" date="2020-10" db="EMBL/GenBank/DDBJ databases">
        <authorList>
            <person name="Gilroy R."/>
        </authorList>
    </citation>
    <scope>NUCLEOTIDE SEQUENCE</scope>
    <source>
        <strain evidence="1">ChiGjej2B2-12916</strain>
    </source>
</reference>
<comment type="caution">
    <text evidence="1">The sequence shown here is derived from an EMBL/GenBank/DDBJ whole genome shotgun (WGS) entry which is preliminary data.</text>
</comment>
<organism evidence="1 2">
    <name type="scientific">Candidatus Enterenecus faecium</name>
    <dbReference type="NCBI Taxonomy" id="2840780"/>
    <lineage>
        <taxon>Bacteria</taxon>
        <taxon>Bacillati</taxon>
        <taxon>Bacillota</taxon>
        <taxon>Clostridia</taxon>
        <taxon>Eubacteriales</taxon>
        <taxon>Candidatus Enterenecus</taxon>
    </lineage>
</organism>
<protein>
    <submittedName>
        <fullName evidence="1">Uncharacterized protein</fullName>
    </submittedName>
</protein>
<gene>
    <name evidence="1" type="ORF">IAD31_00255</name>
</gene>
<dbReference type="Proteomes" id="UP000886879">
    <property type="component" value="Unassembled WGS sequence"/>
</dbReference>
<dbReference type="AlphaFoldDB" id="A0A9D0YQD2"/>
<name>A0A9D0YQD2_9FIRM</name>
<accession>A0A9D0YQD2</accession>